<evidence type="ECO:0000259" key="2">
    <source>
        <dbReference type="PROSITE" id="PS50835"/>
    </source>
</evidence>
<feature type="region of interest" description="Disordered" evidence="1">
    <location>
        <begin position="283"/>
        <end position="362"/>
    </location>
</feature>
<protein>
    <recommendedName>
        <fullName evidence="2">Ig-like domain-containing protein</fullName>
    </recommendedName>
</protein>
<name>A0A9D4F8I4_DREPO</name>
<dbReference type="Pfam" id="PF13927">
    <property type="entry name" value="Ig_3"/>
    <property type="match status" value="1"/>
</dbReference>
<dbReference type="InterPro" id="IPR016024">
    <property type="entry name" value="ARM-type_fold"/>
</dbReference>
<reference evidence="3" key="1">
    <citation type="journal article" date="2019" name="bioRxiv">
        <title>The Genome of the Zebra Mussel, Dreissena polymorpha: A Resource for Invasive Species Research.</title>
        <authorList>
            <person name="McCartney M.A."/>
            <person name="Auch B."/>
            <person name="Kono T."/>
            <person name="Mallez S."/>
            <person name="Zhang Y."/>
            <person name="Obille A."/>
            <person name="Becker A."/>
            <person name="Abrahante J.E."/>
            <person name="Garbe J."/>
            <person name="Badalamenti J.P."/>
            <person name="Herman A."/>
            <person name="Mangelson H."/>
            <person name="Liachko I."/>
            <person name="Sullivan S."/>
            <person name="Sone E.D."/>
            <person name="Koren S."/>
            <person name="Silverstein K.A.T."/>
            <person name="Beckman K.B."/>
            <person name="Gohl D.M."/>
        </authorList>
    </citation>
    <scope>NUCLEOTIDE SEQUENCE</scope>
    <source>
        <strain evidence="3">Duluth1</strain>
        <tissue evidence="3">Whole animal</tissue>
    </source>
</reference>
<gene>
    <name evidence="3" type="ORF">DPMN_146384</name>
</gene>
<evidence type="ECO:0000313" key="4">
    <source>
        <dbReference type="Proteomes" id="UP000828390"/>
    </source>
</evidence>
<dbReference type="EMBL" id="JAIWYP010000007">
    <property type="protein sequence ID" value="KAH3792883.1"/>
    <property type="molecule type" value="Genomic_DNA"/>
</dbReference>
<dbReference type="SUPFAM" id="SSF48371">
    <property type="entry name" value="ARM repeat"/>
    <property type="match status" value="1"/>
</dbReference>
<dbReference type="InterPro" id="IPR007110">
    <property type="entry name" value="Ig-like_dom"/>
</dbReference>
<feature type="compositionally biased region" description="Acidic residues" evidence="1">
    <location>
        <begin position="288"/>
        <end position="321"/>
    </location>
</feature>
<dbReference type="PROSITE" id="PS50835">
    <property type="entry name" value="IG_LIKE"/>
    <property type="match status" value="1"/>
</dbReference>
<dbReference type="AlphaFoldDB" id="A0A9D4F8I4"/>
<dbReference type="InterPro" id="IPR013783">
    <property type="entry name" value="Ig-like_fold"/>
</dbReference>
<organism evidence="3 4">
    <name type="scientific">Dreissena polymorpha</name>
    <name type="common">Zebra mussel</name>
    <name type="synonym">Mytilus polymorpha</name>
    <dbReference type="NCBI Taxonomy" id="45954"/>
    <lineage>
        <taxon>Eukaryota</taxon>
        <taxon>Metazoa</taxon>
        <taxon>Spiralia</taxon>
        <taxon>Lophotrochozoa</taxon>
        <taxon>Mollusca</taxon>
        <taxon>Bivalvia</taxon>
        <taxon>Autobranchia</taxon>
        <taxon>Heteroconchia</taxon>
        <taxon>Euheterodonta</taxon>
        <taxon>Imparidentia</taxon>
        <taxon>Neoheterodontei</taxon>
        <taxon>Myida</taxon>
        <taxon>Dreissenoidea</taxon>
        <taxon>Dreissenidae</taxon>
        <taxon>Dreissena</taxon>
    </lineage>
</organism>
<proteinExistence type="predicted"/>
<keyword evidence="4" id="KW-1185">Reference proteome</keyword>
<feature type="domain" description="Ig-like" evidence="2">
    <location>
        <begin position="198"/>
        <end position="262"/>
    </location>
</feature>
<comment type="caution">
    <text evidence="3">The sequence shown here is derived from an EMBL/GenBank/DDBJ whole genome shotgun (WGS) entry which is preliminary data.</text>
</comment>
<dbReference type="SUPFAM" id="SSF48726">
    <property type="entry name" value="Immunoglobulin"/>
    <property type="match status" value="1"/>
</dbReference>
<accession>A0A9D4F8I4</accession>
<sequence length="362" mass="41219">MFDLPVILGEVRQKNFISQGNATVFGEENMATSGEGLKIYYDCKSKEMEQVIQDDNECSYDELPESEDDTDKALVHKAMGILRRRIIENNPKFDDFFYAPEEIKLSDQKQFVESLLYKAVCWSGYRNLVKRPVGPEEALPLHFGWADACDSPKCGLLGFIQEFVGEGVVAMKDYVQNVTREYFQNNSGVERTIVLAPPEILTPPGNKAVTVAERVVLACSVGGDPPPKVVWLKNGSPVKLSDRIRQLNTGSLVINDSTVLCTTLKYRGYSKVYYNVLRKWKKNKNKNDDDDVDDEEVKEEEEDDNDDDDDNDEEEEEDDDDERRKALTHKRTNEQTNGRTHERRKKKTSARPTGRLARSLAC</sequence>
<reference evidence="3" key="2">
    <citation type="submission" date="2020-11" db="EMBL/GenBank/DDBJ databases">
        <authorList>
            <person name="McCartney M.A."/>
            <person name="Auch B."/>
            <person name="Kono T."/>
            <person name="Mallez S."/>
            <person name="Becker A."/>
            <person name="Gohl D.M."/>
            <person name="Silverstein K.A.T."/>
            <person name="Koren S."/>
            <person name="Bechman K.B."/>
            <person name="Herman A."/>
            <person name="Abrahante J.E."/>
            <person name="Garbe J."/>
        </authorList>
    </citation>
    <scope>NUCLEOTIDE SEQUENCE</scope>
    <source>
        <strain evidence="3">Duluth1</strain>
        <tissue evidence="3">Whole animal</tissue>
    </source>
</reference>
<dbReference type="Proteomes" id="UP000828390">
    <property type="component" value="Unassembled WGS sequence"/>
</dbReference>
<evidence type="ECO:0000256" key="1">
    <source>
        <dbReference type="SAM" id="MobiDB-lite"/>
    </source>
</evidence>
<dbReference type="Gene3D" id="2.60.40.10">
    <property type="entry name" value="Immunoglobulins"/>
    <property type="match status" value="1"/>
</dbReference>
<evidence type="ECO:0000313" key="3">
    <source>
        <dbReference type="EMBL" id="KAH3792883.1"/>
    </source>
</evidence>
<dbReference type="InterPro" id="IPR036179">
    <property type="entry name" value="Ig-like_dom_sf"/>
</dbReference>